<keyword evidence="4" id="KW-1185">Reference proteome</keyword>
<dbReference type="RefSeq" id="XP_019038029.1">
    <property type="nucleotide sequence ID" value="XM_019183527.1"/>
</dbReference>
<dbReference type="GO" id="GO:0005634">
    <property type="term" value="C:nucleus"/>
    <property type="evidence" value="ECO:0007669"/>
    <property type="project" value="TreeGrafter"/>
</dbReference>
<dbReference type="STRING" id="683960.A0A1E3P1N3"/>
<proteinExistence type="predicted"/>
<gene>
    <name evidence="3" type="ORF">WICANDRAFT_63331</name>
</gene>
<dbReference type="PANTHER" id="PTHR11736">
    <property type="entry name" value="MELANOMA-ASSOCIATED ANTIGEN MAGE ANTIGEN"/>
    <property type="match status" value="1"/>
</dbReference>
<dbReference type="InterPro" id="IPR041898">
    <property type="entry name" value="MAGE_WH1"/>
</dbReference>
<dbReference type="AlphaFoldDB" id="A0A1E3P1N3"/>
<evidence type="ECO:0000259" key="2">
    <source>
        <dbReference type="SMART" id="SM01373"/>
    </source>
</evidence>
<feature type="compositionally biased region" description="Basic and acidic residues" evidence="1">
    <location>
        <begin position="1"/>
        <end position="10"/>
    </location>
</feature>
<feature type="domain" description="MAGE" evidence="2">
    <location>
        <begin position="30"/>
        <end position="250"/>
    </location>
</feature>
<dbReference type="Pfam" id="PF01454">
    <property type="entry name" value="MAGE"/>
    <property type="match status" value="1"/>
</dbReference>
<dbReference type="Gene3D" id="1.10.10.1210">
    <property type="entry name" value="MAGE homology domain, winged helix WH2 motif"/>
    <property type="match status" value="1"/>
</dbReference>
<dbReference type="Gene3D" id="1.10.10.1200">
    <property type="entry name" value="MAGE homology domain, winged helix WH1 motif"/>
    <property type="match status" value="1"/>
</dbReference>
<feature type="region of interest" description="Disordered" evidence="1">
    <location>
        <begin position="1"/>
        <end position="21"/>
    </location>
</feature>
<reference evidence="3 4" key="1">
    <citation type="journal article" date="2016" name="Proc. Natl. Acad. Sci. U.S.A.">
        <title>Comparative genomics of biotechnologically important yeasts.</title>
        <authorList>
            <person name="Riley R."/>
            <person name="Haridas S."/>
            <person name="Wolfe K.H."/>
            <person name="Lopes M.R."/>
            <person name="Hittinger C.T."/>
            <person name="Goeker M."/>
            <person name="Salamov A.A."/>
            <person name="Wisecaver J.H."/>
            <person name="Long T.M."/>
            <person name="Calvey C.H."/>
            <person name="Aerts A.L."/>
            <person name="Barry K.W."/>
            <person name="Choi C."/>
            <person name="Clum A."/>
            <person name="Coughlan A.Y."/>
            <person name="Deshpande S."/>
            <person name="Douglass A.P."/>
            <person name="Hanson S.J."/>
            <person name="Klenk H.-P."/>
            <person name="LaButti K.M."/>
            <person name="Lapidus A."/>
            <person name="Lindquist E.A."/>
            <person name="Lipzen A.M."/>
            <person name="Meier-Kolthoff J.P."/>
            <person name="Ohm R.A."/>
            <person name="Otillar R.P."/>
            <person name="Pangilinan J.L."/>
            <person name="Peng Y."/>
            <person name="Rokas A."/>
            <person name="Rosa C.A."/>
            <person name="Scheuner C."/>
            <person name="Sibirny A.A."/>
            <person name="Slot J.C."/>
            <person name="Stielow J.B."/>
            <person name="Sun H."/>
            <person name="Kurtzman C.P."/>
            <person name="Blackwell M."/>
            <person name="Grigoriev I.V."/>
            <person name="Jeffries T.W."/>
        </authorList>
    </citation>
    <scope>NUCLEOTIDE SEQUENCE [LARGE SCALE GENOMIC DNA]</scope>
    <source>
        <strain evidence="4">ATCC 58044 / CBS 1984 / NCYC 433 / NRRL Y-366-8</strain>
    </source>
</reference>
<sequence length="288" mass="32541">MTESEEHSDYEAQPDQPQFGSSTSKVAVKVVRAALALNNSNIPITKANLQRHAWEDVPFGRANFQQALNLANSILNDTFGLTIEELPPKKSLNDGKKKESKTQQYILVNQLQDPYLKFQLESQWLSKSNALFQSELMEKRHDYRNNKELYPALSTDEGLVFSGLALAIVAIIMVSNNHINQVELIKIMKETFGVDPNTELEVLNITIEEFLKKLDKTDYVNRSCIKNDNEEVVEYSVGRRAKSEFNRESFIAFTQIIYNEPDGSPEFLAQINATIDATFGTVATGEQV</sequence>
<accession>A0A1E3P1N3</accession>
<dbReference type="InterPro" id="IPR041899">
    <property type="entry name" value="MAGE_WH2"/>
</dbReference>
<organism evidence="3 4">
    <name type="scientific">Wickerhamomyces anomalus (strain ATCC 58044 / CBS 1984 / NCYC 433 / NRRL Y-366-8)</name>
    <name type="common">Yeast</name>
    <name type="synonym">Hansenula anomala</name>
    <dbReference type="NCBI Taxonomy" id="683960"/>
    <lineage>
        <taxon>Eukaryota</taxon>
        <taxon>Fungi</taxon>
        <taxon>Dikarya</taxon>
        <taxon>Ascomycota</taxon>
        <taxon>Saccharomycotina</taxon>
        <taxon>Saccharomycetes</taxon>
        <taxon>Phaffomycetales</taxon>
        <taxon>Wickerhamomycetaceae</taxon>
        <taxon>Wickerhamomyces</taxon>
    </lineage>
</organism>
<dbReference type="EMBL" id="KV454211">
    <property type="protein sequence ID" value="ODQ58822.1"/>
    <property type="molecule type" value="Genomic_DNA"/>
</dbReference>
<dbReference type="GeneID" id="30200773"/>
<dbReference type="PANTHER" id="PTHR11736:SF14">
    <property type="entry name" value="NSE3 HOMOLOG, SMC5-SMC6 COMPLEX COMPONENT"/>
    <property type="match status" value="1"/>
</dbReference>
<dbReference type="OrthoDB" id="205198at2759"/>
<protein>
    <recommendedName>
        <fullName evidence="2">MAGE domain-containing protein</fullName>
    </recommendedName>
</protein>
<name>A0A1E3P1N3_WICAA</name>
<dbReference type="InterPro" id="IPR002190">
    <property type="entry name" value="MHD_dom"/>
</dbReference>
<evidence type="ECO:0000313" key="4">
    <source>
        <dbReference type="Proteomes" id="UP000094112"/>
    </source>
</evidence>
<evidence type="ECO:0000256" key="1">
    <source>
        <dbReference type="SAM" id="MobiDB-lite"/>
    </source>
</evidence>
<dbReference type="InterPro" id="IPR037445">
    <property type="entry name" value="MAGE"/>
</dbReference>
<evidence type="ECO:0000313" key="3">
    <source>
        <dbReference type="EMBL" id="ODQ58822.1"/>
    </source>
</evidence>
<dbReference type="Proteomes" id="UP000094112">
    <property type="component" value="Unassembled WGS sequence"/>
</dbReference>
<dbReference type="GO" id="GO:0006281">
    <property type="term" value="P:DNA repair"/>
    <property type="evidence" value="ECO:0007669"/>
    <property type="project" value="TreeGrafter"/>
</dbReference>
<dbReference type="SMART" id="SM01373">
    <property type="entry name" value="MAGE"/>
    <property type="match status" value="1"/>
</dbReference>